<evidence type="ECO:0008006" key="3">
    <source>
        <dbReference type="Google" id="ProtNLM"/>
    </source>
</evidence>
<dbReference type="RefSeq" id="WP_085274564.1">
    <property type="nucleotide sequence ID" value="NZ_FXAG01000001.1"/>
</dbReference>
<name>A0A1Y6B6X0_9NEIS</name>
<dbReference type="Proteomes" id="UP000192920">
    <property type="component" value="Unassembled WGS sequence"/>
</dbReference>
<dbReference type="EMBL" id="FXAG01000001">
    <property type="protein sequence ID" value="SME93442.1"/>
    <property type="molecule type" value="Genomic_DNA"/>
</dbReference>
<gene>
    <name evidence="1" type="ORF">SAMN02745746_00172</name>
</gene>
<proteinExistence type="predicted"/>
<evidence type="ECO:0000313" key="2">
    <source>
        <dbReference type="Proteomes" id="UP000192920"/>
    </source>
</evidence>
<dbReference type="AlphaFoldDB" id="A0A1Y6B6X0"/>
<evidence type="ECO:0000313" key="1">
    <source>
        <dbReference type="EMBL" id="SME93442.1"/>
    </source>
</evidence>
<protein>
    <recommendedName>
        <fullName evidence="3">EAL domain-containing protein</fullName>
    </recommendedName>
</protein>
<keyword evidence="2" id="KW-1185">Reference proteome</keyword>
<sequence length="181" mass="20210">MSKLLTFFTERVHSLYFSGFPIHLTEQGEFFGTFIKHRLESRFQPQEDGSAVALTQCLSPAGQPVGIERLLGLCQASQSPLVLDRFVRAIHLLNYLRLDCPWHTLYLPVSLTLVAGVEAEHGKVFRDILNRLGLEQRFGILLPEALRQQPERLAAIGGNYRRHGFVTALAGADGRVSVLEG</sequence>
<accession>A0A1Y6B6X0</accession>
<reference evidence="2" key="1">
    <citation type="submission" date="2017-04" db="EMBL/GenBank/DDBJ databases">
        <authorList>
            <person name="Varghese N."/>
            <person name="Submissions S."/>
        </authorList>
    </citation>
    <scope>NUCLEOTIDE SEQUENCE [LARGE SCALE GENOMIC DNA]</scope>
    <source>
        <strain evidence="2">DSM 22618</strain>
    </source>
</reference>
<organism evidence="1 2">
    <name type="scientific">Pseudogulbenkiania subflava DSM 22618</name>
    <dbReference type="NCBI Taxonomy" id="1123014"/>
    <lineage>
        <taxon>Bacteria</taxon>
        <taxon>Pseudomonadati</taxon>
        <taxon>Pseudomonadota</taxon>
        <taxon>Betaproteobacteria</taxon>
        <taxon>Neisseriales</taxon>
        <taxon>Chromobacteriaceae</taxon>
        <taxon>Pseudogulbenkiania</taxon>
    </lineage>
</organism>
<dbReference type="STRING" id="1123014.SAMN02745746_00172"/>